<reference evidence="2 3" key="1">
    <citation type="submission" date="2021-04" db="EMBL/GenBank/DDBJ databases">
        <authorList>
            <person name="Bliznina A."/>
        </authorList>
    </citation>
    <scope>NUCLEOTIDE SEQUENCE [LARGE SCALE GENOMIC DNA]</scope>
</reference>
<gene>
    <name evidence="2" type="ORF">OKIOD_LOCUS5165</name>
</gene>
<feature type="region of interest" description="Disordered" evidence="1">
    <location>
        <begin position="1098"/>
        <end position="1121"/>
    </location>
</feature>
<dbReference type="EMBL" id="OU015569">
    <property type="protein sequence ID" value="CAG5094493.1"/>
    <property type="molecule type" value="Genomic_DNA"/>
</dbReference>
<evidence type="ECO:0000256" key="1">
    <source>
        <dbReference type="SAM" id="MobiDB-lite"/>
    </source>
</evidence>
<accession>A0ABN7SEB6</accession>
<evidence type="ECO:0000313" key="2">
    <source>
        <dbReference type="EMBL" id="CAG5094493.1"/>
    </source>
</evidence>
<protein>
    <submittedName>
        <fullName evidence="2">Oidioi.mRNA.OKI2018_I69.XSR.g13607.t1.cds</fullName>
    </submittedName>
</protein>
<name>A0ABN7SEB6_OIKDI</name>
<feature type="region of interest" description="Disordered" evidence="1">
    <location>
        <begin position="1"/>
        <end position="27"/>
    </location>
</feature>
<organism evidence="2 3">
    <name type="scientific">Oikopleura dioica</name>
    <name type="common">Tunicate</name>
    <dbReference type="NCBI Taxonomy" id="34765"/>
    <lineage>
        <taxon>Eukaryota</taxon>
        <taxon>Metazoa</taxon>
        <taxon>Chordata</taxon>
        <taxon>Tunicata</taxon>
        <taxon>Appendicularia</taxon>
        <taxon>Copelata</taxon>
        <taxon>Oikopleuridae</taxon>
        <taxon>Oikopleura</taxon>
    </lineage>
</organism>
<sequence>MEVEAPHEQSSIQSHDSQIPPVGDPTDPFSIAVEAFASIKNELEELIDENGSVGSLKRHFQSAENPTTLSNPDFANRMKKIKNELAPLLERFESVNNAEMAARGRDVRLQNKGTMMLRTKICELLAKIFKELQIIEKTEVPQLSAMFADEVDFLFTTTILISAHATNSKHGTAVRKQLSHYENMVIWAYSYKIETTEDWLQKPLGQFLSLIDSSHSPRNQASLFGLLLSIPAESYQKALVEMLAHFYETDEINPDAMAASFIRALKLALMQGEIAGEEKARKMERHVQALLKEVLKTPRPWFLKNILPMIKKIGKSAHGDKELQTSLYNVYYFMRNNGASVANKIMSHQAETIMLLLTPNLPSGLERENFDAEFFGQFRLMLNSMVVADFEMRIAAIEKFKVWTSSYWDSLVEYQLENVVEGFQTLAKIMLHFESCAKTAEAAINTLTDIIKENQSAHSLIYDIFAGDESFKKRTENAINVSRVITAKNVKVRLAFVRLLRTCNKTLFVKWNHICQPTRLYRRLLEENDSQVKVEIAMLARHIFFKAKDASDKAGVIETIKTLTKLHEESSELCMVLLPEVLDGWEAMGFTVKLLLTILRKLAHLVKHEIGERKKLEDEGNADGSNASMGVLPASLMIGAAIFRSHYMATVQKTYYEYMKKKEGGEEIPKEAEENMKLVEEVDILWKGITEKSFSLNHDSREMKLAIVFLAGVWKHDDIETISVPLRGAIKRGIVNPSVIVQAFVKWNRLADVWCEINLWFHKQKEPKEPERRGVRFATENEQEEVLTLTHVIQYIRAMSEYKSTFGHKEAAETFDQISDFMEKFFSEIRSSEKLSSVYEEAAAGQFEYLARLRFQLNLAKGRAENKFISKQVDFSEYHDILVSEKHRYGNEKKLQAIFIGDMMSITNALRETLDVIKPGWAIEEQMRNILTENKDLVRAHLFAIRQFVESLIRHKLVKEKENGDFFTLAEIVVFVFKTLGGERGFSKSEMATIQGHFDFLSRVTQKNLRHTFDVAFMDFLKDSHFLLKPFRDRFCNADFGHIERVWNEWSAKESDANVIEMIREELYSRMKFKRADCPAPGTHPLFPLQNRPESSLSNISDGFDNDEPLLRRGSNETQSF</sequence>
<feature type="compositionally biased region" description="Polar residues" evidence="1">
    <location>
        <begin position="8"/>
        <end position="17"/>
    </location>
</feature>
<proteinExistence type="predicted"/>
<evidence type="ECO:0000313" key="3">
    <source>
        <dbReference type="Proteomes" id="UP001158576"/>
    </source>
</evidence>
<keyword evidence="3" id="KW-1185">Reference proteome</keyword>
<dbReference type="Proteomes" id="UP001158576">
    <property type="component" value="Chromosome XSR"/>
</dbReference>